<reference evidence="2 3" key="1">
    <citation type="submission" date="2014-04" db="EMBL/GenBank/DDBJ databases">
        <authorList>
            <consortium name="DOE Joint Genome Institute"/>
            <person name="Kuo A."/>
            <person name="Gay G."/>
            <person name="Dore J."/>
            <person name="Kohler A."/>
            <person name="Nagy L.G."/>
            <person name="Floudas D."/>
            <person name="Copeland A."/>
            <person name="Barry K.W."/>
            <person name="Cichocki N."/>
            <person name="Veneault-Fourrey C."/>
            <person name="LaButti K."/>
            <person name="Lindquist E.A."/>
            <person name="Lipzen A."/>
            <person name="Lundell T."/>
            <person name="Morin E."/>
            <person name="Murat C."/>
            <person name="Sun H."/>
            <person name="Tunlid A."/>
            <person name="Henrissat B."/>
            <person name="Grigoriev I.V."/>
            <person name="Hibbett D.S."/>
            <person name="Martin F."/>
            <person name="Nordberg H.P."/>
            <person name="Cantor M.N."/>
            <person name="Hua S.X."/>
        </authorList>
    </citation>
    <scope>NUCLEOTIDE SEQUENCE [LARGE SCALE GENOMIC DNA]</scope>
    <source>
        <strain evidence="3">h7</strain>
    </source>
</reference>
<sequence length="155" mass="17449">MLLNELEEQCQALAEALGHAKNRIAVAEEIMSGQSGQLIVQNMGKEALNCTLFQKEQPKANDRAAMFPKGFGCHVTDPEWIQQKRALEDETRQKEVDKEQRKARKANKKARKVELEERWRAVCVAHEKAVASLVEEDEEEKDGGGSDEPSDSDDE</sequence>
<feature type="region of interest" description="Disordered" evidence="1">
    <location>
        <begin position="85"/>
        <end position="113"/>
    </location>
</feature>
<gene>
    <name evidence="2" type="ORF">M413DRAFT_9631</name>
</gene>
<evidence type="ECO:0000256" key="1">
    <source>
        <dbReference type="SAM" id="MobiDB-lite"/>
    </source>
</evidence>
<dbReference type="HOGENOM" id="CLU_1695696_0_0_1"/>
<name>A0A0C3C472_HEBCY</name>
<dbReference type="EMBL" id="KN831775">
    <property type="protein sequence ID" value="KIM43650.1"/>
    <property type="molecule type" value="Genomic_DNA"/>
</dbReference>
<dbReference type="OrthoDB" id="3269297at2759"/>
<feature type="region of interest" description="Disordered" evidence="1">
    <location>
        <begin position="131"/>
        <end position="155"/>
    </location>
</feature>
<feature type="compositionally biased region" description="Basic and acidic residues" evidence="1">
    <location>
        <begin position="85"/>
        <end position="100"/>
    </location>
</feature>
<accession>A0A0C3C472</accession>
<reference evidence="3" key="2">
    <citation type="submission" date="2015-01" db="EMBL/GenBank/DDBJ databases">
        <title>Evolutionary Origins and Diversification of the Mycorrhizal Mutualists.</title>
        <authorList>
            <consortium name="DOE Joint Genome Institute"/>
            <consortium name="Mycorrhizal Genomics Consortium"/>
            <person name="Kohler A."/>
            <person name="Kuo A."/>
            <person name="Nagy L.G."/>
            <person name="Floudas D."/>
            <person name="Copeland A."/>
            <person name="Barry K.W."/>
            <person name="Cichocki N."/>
            <person name="Veneault-Fourrey C."/>
            <person name="LaButti K."/>
            <person name="Lindquist E.A."/>
            <person name="Lipzen A."/>
            <person name="Lundell T."/>
            <person name="Morin E."/>
            <person name="Murat C."/>
            <person name="Riley R."/>
            <person name="Ohm R."/>
            <person name="Sun H."/>
            <person name="Tunlid A."/>
            <person name="Henrissat B."/>
            <person name="Grigoriev I.V."/>
            <person name="Hibbett D.S."/>
            <person name="Martin F."/>
        </authorList>
    </citation>
    <scope>NUCLEOTIDE SEQUENCE [LARGE SCALE GENOMIC DNA]</scope>
    <source>
        <strain evidence="3">h7</strain>
    </source>
</reference>
<dbReference type="AlphaFoldDB" id="A0A0C3C472"/>
<dbReference type="Proteomes" id="UP000053424">
    <property type="component" value="Unassembled WGS sequence"/>
</dbReference>
<organism evidence="2 3">
    <name type="scientific">Hebeloma cylindrosporum</name>
    <dbReference type="NCBI Taxonomy" id="76867"/>
    <lineage>
        <taxon>Eukaryota</taxon>
        <taxon>Fungi</taxon>
        <taxon>Dikarya</taxon>
        <taxon>Basidiomycota</taxon>
        <taxon>Agaricomycotina</taxon>
        <taxon>Agaricomycetes</taxon>
        <taxon>Agaricomycetidae</taxon>
        <taxon>Agaricales</taxon>
        <taxon>Agaricineae</taxon>
        <taxon>Hymenogastraceae</taxon>
        <taxon>Hebeloma</taxon>
    </lineage>
</organism>
<keyword evidence="3" id="KW-1185">Reference proteome</keyword>
<proteinExistence type="predicted"/>
<evidence type="ECO:0000313" key="2">
    <source>
        <dbReference type="EMBL" id="KIM43650.1"/>
    </source>
</evidence>
<protein>
    <submittedName>
        <fullName evidence="2">Uncharacterized protein</fullName>
    </submittedName>
</protein>
<evidence type="ECO:0000313" key="3">
    <source>
        <dbReference type="Proteomes" id="UP000053424"/>
    </source>
</evidence>
<feature type="compositionally biased region" description="Basic residues" evidence="1">
    <location>
        <begin position="101"/>
        <end position="111"/>
    </location>
</feature>